<protein>
    <recommendedName>
        <fullName evidence="6">Aminopeptidase P N-terminal domain-containing protein</fullName>
    </recommendedName>
</protein>
<dbReference type="PANTHER" id="PTHR43226:SF4">
    <property type="entry name" value="XAA-PRO AMINOPEPTIDASE 3"/>
    <property type="match status" value="1"/>
</dbReference>
<name>A0A7M6DQV5_9CNID</name>
<dbReference type="AlphaFoldDB" id="A0A7M6DQV5"/>
<feature type="domain" description="Aminopeptidase P N-terminal" evidence="6">
    <location>
        <begin position="79"/>
        <end position="223"/>
    </location>
</feature>
<accession>A0A7M6DQV5</accession>
<dbReference type="SUPFAM" id="SSF55920">
    <property type="entry name" value="Creatinase/aminopeptidase"/>
    <property type="match status" value="1"/>
</dbReference>
<dbReference type="Pfam" id="PF05195">
    <property type="entry name" value="AMP_N"/>
    <property type="match status" value="1"/>
</dbReference>
<evidence type="ECO:0000256" key="2">
    <source>
        <dbReference type="ARBA" id="ARBA00008766"/>
    </source>
</evidence>
<evidence type="ECO:0000256" key="1">
    <source>
        <dbReference type="ARBA" id="ARBA00001936"/>
    </source>
</evidence>
<keyword evidence="8" id="KW-1185">Reference proteome</keyword>
<dbReference type="InterPro" id="IPR000994">
    <property type="entry name" value="Pept_M24"/>
</dbReference>
<keyword evidence="5" id="KW-0464">Manganese</keyword>
<dbReference type="InterPro" id="IPR036005">
    <property type="entry name" value="Creatinase/aminopeptidase-like"/>
</dbReference>
<organism evidence="7 8">
    <name type="scientific">Clytia hemisphaerica</name>
    <dbReference type="NCBI Taxonomy" id="252671"/>
    <lineage>
        <taxon>Eukaryota</taxon>
        <taxon>Metazoa</taxon>
        <taxon>Cnidaria</taxon>
        <taxon>Hydrozoa</taxon>
        <taxon>Hydroidolina</taxon>
        <taxon>Leptothecata</taxon>
        <taxon>Obeliida</taxon>
        <taxon>Clytiidae</taxon>
        <taxon>Clytia</taxon>
    </lineage>
</organism>
<evidence type="ECO:0000256" key="4">
    <source>
        <dbReference type="ARBA" id="ARBA00022801"/>
    </source>
</evidence>
<evidence type="ECO:0000313" key="8">
    <source>
        <dbReference type="Proteomes" id="UP000594262"/>
    </source>
</evidence>
<dbReference type="InterPro" id="IPR052433">
    <property type="entry name" value="X-Pro_dipept-like"/>
</dbReference>
<evidence type="ECO:0000256" key="5">
    <source>
        <dbReference type="ARBA" id="ARBA00023211"/>
    </source>
</evidence>
<evidence type="ECO:0000313" key="7">
    <source>
        <dbReference type="EnsemblMetazoa" id="CLYHEMP022983.2"/>
    </source>
</evidence>
<comment type="similarity">
    <text evidence="2">Belongs to the peptidase M24B family.</text>
</comment>
<reference evidence="7" key="1">
    <citation type="submission" date="2021-01" db="UniProtKB">
        <authorList>
            <consortium name="EnsemblMetazoa"/>
        </authorList>
    </citation>
    <scope>IDENTIFICATION</scope>
</reference>
<dbReference type="Pfam" id="PF00557">
    <property type="entry name" value="Peptidase_M24"/>
    <property type="match status" value="1"/>
</dbReference>
<dbReference type="GO" id="GO:0030145">
    <property type="term" value="F:manganese ion binding"/>
    <property type="evidence" value="ECO:0007669"/>
    <property type="project" value="InterPro"/>
</dbReference>
<dbReference type="EnsemblMetazoa" id="CLYHEMT022983.2">
    <property type="protein sequence ID" value="CLYHEMP022983.2"/>
    <property type="gene ID" value="CLYHEMG022983"/>
</dbReference>
<dbReference type="OrthoDB" id="4215474at2759"/>
<proteinExistence type="inferred from homology"/>
<dbReference type="GO" id="GO:0005739">
    <property type="term" value="C:mitochondrion"/>
    <property type="evidence" value="ECO:0007669"/>
    <property type="project" value="TreeGrafter"/>
</dbReference>
<dbReference type="Gene3D" id="3.90.230.10">
    <property type="entry name" value="Creatinase/methionine aminopeptidase superfamily"/>
    <property type="match status" value="1"/>
</dbReference>
<sequence length="518" mass="58616">MNGMLFFFSLKDIKKEIKNMIRRILQQSFPSVKSNTRLSRCFCTSYQPKNQSEELNIGQPTPHTHPHLFGGQTECTPCITHEEYKTRRSKLMQRLSEQHSLRDFDRHIVVLTANELKIMSNDIPYPFHQDVDFLYLTGLNEPNAIAVLELAPPNEMDFLLFVQPKDPKRELWDGAVAGERAAVDYFNADEAFPLSSFTSVFRDRFKDRKSCIWIKKGKDTNKKNANEISKTFQSNRFSSCSIEDVRMHVQRMRVQKSFAEAKMLQASAAIGSRAFQEVIRQTRPGDSEALPHAVLESQCRALGAQYLSFPPVVAGGNRANTLHYINNDQILNDGDLVLMDGGCVYHGYASDITRTWPVNGHFSKPQARLYDIVLRVLKECTTRCDGKTSMNSLHGIMLKLLGQELQQIGLIDSKITKDAELQRAAGNFCPHHLGHYLGMDTHDCPLIHRGLALTSGMVFTLEPGVYIPESATDVPREYRGIGIRIEDDVLMTEDGPLVLTRDLPKEIEDIENLIASGR</sequence>
<dbReference type="Proteomes" id="UP000594262">
    <property type="component" value="Unplaced"/>
</dbReference>
<dbReference type="Gene3D" id="3.40.350.10">
    <property type="entry name" value="Creatinase/prolidase N-terminal domain"/>
    <property type="match status" value="1"/>
</dbReference>
<keyword evidence="3" id="KW-0479">Metal-binding</keyword>
<dbReference type="GO" id="GO:0070006">
    <property type="term" value="F:metalloaminopeptidase activity"/>
    <property type="evidence" value="ECO:0007669"/>
    <property type="project" value="InterPro"/>
</dbReference>
<dbReference type="GO" id="GO:0006508">
    <property type="term" value="P:proteolysis"/>
    <property type="evidence" value="ECO:0007669"/>
    <property type="project" value="TreeGrafter"/>
</dbReference>
<dbReference type="InterPro" id="IPR007865">
    <property type="entry name" value="Aminopep_P_N"/>
</dbReference>
<comment type="cofactor">
    <cofactor evidence="1">
        <name>Mn(2+)</name>
        <dbReference type="ChEBI" id="CHEBI:29035"/>
    </cofactor>
</comment>
<dbReference type="SUPFAM" id="SSF53092">
    <property type="entry name" value="Creatinase/prolidase N-terminal domain"/>
    <property type="match status" value="1"/>
</dbReference>
<evidence type="ECO:0000259" key="6">
    <source>
        <dbReference type="SMART" id="SM01011"/>
    </source>
</evidence>
<keyword evidence="4" id="KW-0378">Hydrolase</keyword>
<evidence type="ECO:0000256" key="3">
    <source>
        <dbReference type="ARBA" id="ARBA00022723"/>
    </source>
</evidence>
<dbReference type="InterPro" id="IPR029149">
    <property type="entry name" value="Creatin/AminoP/Spt16_N"/>
</dbReference>
<dbReference type="SMART" id="SM01011">
    <property type="entry name" value="AMP_N"/>
    <property type="match status" value="1"/>
</dbReference>
<dbReference type="PANTHER" id="PTHR43226">
    <property type="entry name" value="XAA-PRO AMINOPEPTIDASE 3"/>
    <property type="match status" value="1"/>
</dbReference>
<dbReference type="CDD" id="cd01087">
    <property type="entry name" value="Prolidase"/>
    <property type="match status" value="1"/>
</dbReference>